<dbReference type="EMBL" id="LAVA02000011">
    <property type="protein sequence ID" value="OIJ68858.1"/>
    <property type="molecule type" value="Genomic_DNA"/>
</dbReference>
<dbReference type="STRING" id="1428628.WN71_005170"/>
<keyword evidence="3" id="KW-1185">Reference proteome</keyword>
<evidence type="ECO:0000313" key="2">
    <source>
        <dbReference type="EMBL" id="OIJ68858.1"/>
    </source>
</evidence>
<sequence>MDPVSVGLLAALAGGAGGEMGRQVWAKLSTLVRLPFRRAKDNSHARSISSGEIELAALTQAPADPARAQALSTALAVRAALDPDFHTGLQQWHEQAKLVRTGDGEVHNTISGGTQHGPVLQGRDFSGLSFTTPPPPTRPDGDGR</sequence>
<dbReference type="AlphaFoldDB" id="A0A1J4P3R5"/>
<protein>
    <submittedName>
        <fullName evidence="2">Uncharacterized protein</fullName>
    </submittedName>
</protein>
<gene>
    <name evidence="2" type="ORF">WN71_005170</name>
</gene>
<dbReference type="RefSeq" id="WP_046587344.1">
    <property type="nucleotide sequence ID" value="NZ_LAVA02000011.1"/>
</dbReference>
<name>A0A1J4P3R5_9ACTN</name>
<organism evidence="2 3">
    <name type="scientific">Streptomyces mangrovisoli</name>
    <dbReference type="NCBI Taxonomy" id="1428628"/>
    <lineage>
        <taxon>Bacteria</taxon>
        <taxon>Bacillati</taxon>
        <taxon>Actinomycetota</taxon>
        <taxon>Actinomycetes</taxon>
        <taxon>Kitasatosporales</taxon>
        <taxon>Streptomycetaceae</taxon>
        <taxon>Streptomyces</taxon>
    </lineage>
</organism>
<dbReference type="Proteomes" id="UP000034196">
    <property type="component" value="Unassembled WGS sequence"/>
</dbReference>
<accession>A0A1J4P3R5</accession>
<feature type="region of interest" description="Disordered" evidence="1">
    <location>
        <begin position="106"/>
        <end position="144"/>
    </location>
</feature>
<dbReference type="OrthoDB" id="4334952at2"/>
<reference evidence="2" key="1">
    <citation type="submission" date="2016-10" db="EMBL/GenBank/DDBJ databases">
        <title>Genome sequence of Streptomyces mangrovisoli MUSC 149.</title>
        <authorList>
            <person name="Lee L.-H."/>
            <person name="Ser H.-L."/>
        </authorList>
    </citation>
    <scope>NUCLEOTIDE SEQUENCE [LARGE SCALE GENOMIC DNA]</scope>
    <source>
        <strain evidence="2">MUSC 149</strain>
    </source>
</reference>
<proteinExistence type="predicted"/>
<comment type="caution">
    <text evidence="2">The sequence shown here is derived from an EMBL/GenBank/DDBJ whole genome shotgun (WGS) entry which is preliminary data.</text>
</comment>
<evidence type="ECO:0000313" key="3">
    <source>
        <dbReference type="Proteomes" id="UP000034196"/>
    </source>
</evidence>
<evidence type="ECO:0000256" key="1">
    <source>
        <dbReference type="SAM" id="MobiDB-lite"/>
    </source>
</evidence>